<dbReference type="EMBL" id="MU001502">
    <property type="protein sequence ID" value="KAF2443738.1"/>
    <property type="molecule type" value="Genomic_DNA"/>
</dbReference>
<evidence type="ECO:0000313" key="7">
    <source>
        <dbReference type="Proteomes" id="UP000799764"/>
    </source>
</evidence>
<feature type="transmembrane region" description="Helical" evidence="5">
    <location>
        <begin position="543"/>
        <end position="562"/>
    </location>
</feature>
<feature type="transmembrane region" description="Helical" evidence="5">
    <location>
        <begin position="403"/>
        <end position="422"/>
    </location>
</feature>
<dbReference type="Pfam" id="PF07690">
    <property type="entry name" value="MFS_1"/>
    <property type="match status" value="1"/>
</dbReference>
<feature type="transmembrane region" description="Helical" evidence="5">
    <location>
        <begin position="166"/>
        <end position="184"/>
    </location>
</feature>
<dbReference type="InterPro" id="IPR011701">
    <property type="entry name" value="MFS"/>
</dbReference>
<evidence type="ECO:0000256" key="4">
    <source>
        <dbReference type="ARBA" id="ARBA00023136"/>
    </source>
</evidence>
<feature type="transmembrane region" description="Helical" evidence="5">
    <location>
        <begin position="472"/>
        <end position="498"/>
    </location>
</feature>
<comment type="caution">
    <text evidence="6">The sequence shown here is derived from an EMBL/GenBank/DDBJ whole genome shotgun (WGS) entry which is preliminary data.</text>
</comment>
<dbReference type="OrthoDB" id="2585655at2759"/>
<feature type="transmembrane region" description="Helical" evidence="5">
    <location>
        <begin position="233"/>
        <end position="253"/>
    </location>
</feature>
<comment type="subcellular location">
    <subcellularLocation>
        <location evidence="1">Membrane</location>
        <topology evidence="1">Multi-pass membrane protein</topology>
    </subcellularLocation>
</comment>
<feature type="transmembrane region" description="Helical" evidence="5">
    <location>
        <begin position="443"/>
        <end position="460"/>
    </location>
</feature>
<name>A0A9P4UBX0_9PLEO</name>
<dbReference type="Proteomes" id="UP000799764">
    <property type="component" value="Unassembled WGS sequence"/>
</dbReference>
<evidence type="ECO:0000256" key="5">
    <source>
        <dbReference type="SAM" id="Phobius"/>
    </source>
</evidence>
<dbReference type="GO" id="GO:0005886">
    <property type="term" value="C:plasma membrane"/>
    <property type="evidence" value="ECO:0007669"/>
    <property type="project" value="TreeGrafter"/>
</dbReference>
<dbReference type="PANTHER" id="PTHR23502:SF29">
    <property type="entry name" value="TRANSPORTER, PUTATIVE (AFU_ORTHOLOGUE AFUA_6G06680)-RELATED"/>
    <property type="match status" value="1"/>
</dbReference>
<dbReference type="Gene3D" id="1.20.1250.20">
    <property type="entry name" value="MFS general substrate transporter like domains"/>
    <property type="match status" value="1"/>
</dbReference>
<sequence>MALGIVEPKKGAQPPPGTEYLVDTTQTSGEHHYEHTHFLHGKGKKHDIILVPQPSNDPNDPLLWPTWKREVAFVVLFFNSIIFAACPGPMIAPATVALATQLEVPVKKVAQLSGYQLLIVGALGYEDISFFDHHLTSASRSSANLFFMYSPIVSVLAEKYGKRPQFLFASFFGALGTGICIAGFDQSSLSKSYTVLLAGRMVQGLGTTAYESLAVAAIGDMFFLHKRGIRTSLLVLTTACLASFVAICAGHMFEVLGARNLFVVLLPLQLFGFVCAFLFIPETQFRRNERKFGAATEHGGFAVQEKAETSTQSVTQEPVESTASSTTPKRTFIQDLRLTSGVYNHDGILKLLGRVFIHLLNPAIVWITLVAAILISFFVGTAYTLAQIFSPPPYLLTVSQNGYFFTGALIGGILGVISGPLCDFSARTLSRRNKGVFEAEFRIPVNILAVTMLSIGWFTFMWALERPGLKGGVYLCSFCYGAVCFGTSVAGTSTGLYILDAFRPYATEIFILQMMIKNFLFYAFSTFINEFAAEHGPANMCKVWGIITVCGFVTCVPMYIFGKVNRSWVHRMHMEYLGDK</sequence>
<proteinExistence type="predicted"/>
<feature type="transmembrane region" description="Helical" evidence="5">
    <location>
        <begin position="71"/>
        <end position="98"/>
    </location>
</feature>
<dbReference type="PANTHER" id="PTHR23502">
    <property type="entry name" value="MAJOR FACILITATOR SUPERFAMILY"/>
    <property type="match status" value="1"/>
</dbReference>
<evidence type="ECO:0000256" key="3">
    <source>
        <dbReference type="ARBA" id="ARBA00022989"/>
    </source>
</evidence>
<feature type="transmembrane region" description="Helical" evidence="5">
    <location>
        <begin position="359"/>
        <end position="383"/>
    </location>
</feature>
<evidence type="ECO:0000256" key="2">
    <source>
        <dbReference type="ARBA" id="ARBA00022692"/>
    </source>
</evidence>
<keyword evidence="2 5" id="KW-0812">Transmembrane</keyword>
<organism evidence="6 7">
    <name type="scientific">Karstenula rhodostoma CBS 690.94</name>
    <dbReference type="NCBI Taxonomy" id="1392251"/>
    <lineage>
        <taxon>Eukaryota</taxon>
        <taxon>Fungi</taxon>
        <taxon>Dikarya</taxon>
        <taxon>Ascomycota</taxon>
        <taxon>Pezizomycotina</taxon>
        <taxon>Dothideomycetes</taxon>
        <taxon>Pleosporomycetidae</taxon>
        <taxon>Pleosporales</taxon>
        <taxon>Massarineae</taxon>
        <taxon>Didymosphaeriaceae</taxon>
        <taxon>Karstenula</taxon>
    </lineage>
</organism>
<keyword evidence="4 5" id="KW-0472">Membrane</keyword>
<reference evidence="6" key="1">
    <citation type="journal article" date="2020" name="Stud. Mycol.">
        <title>101 Dothideomycetes genomes: a test case for predicting lifestyles and emergence of pathogens.</title>
        <authorList>
            <person name="Haridas S."/>
            <person name="Albert R."/>
            <person name="Binder M."/>
            <person name="Bloem J."/>
            <person name="Labutti K."/>
            <person name="Salamov A."/>
            <person name="Andreopoulos B."/>
            <person name="Baker S."/>
            <person name="Barry K."/>
            <person name="Bills G."/>
            <person name="Bluhm B."/>
            <person name="Cannon C."/>
            <person name="Castanera R."/>
            <person name="Culley D."/>
            <person name="Daum C."/>
            <person name="Ezra D."/>
            <person name="Gonzalez J."/>
            <person name="Henrissat B."/>
            <person name="Kuo A."/>
            <person name="Liang C."/>
            <person name="Lipzen A."/>
            <person name="Lutzoni F."/>
            <person name="Magnuson J."/>
            <person name="Mondo S."/>
            <person name="Nolan M."/>
            <person name="Ohm R."/>
            <person name="Pangilinan J."/>
            <person name="Park H.-J."/>
            <person name="Ramirez L."/>
            <person name="Alfaro M."/>
            <person name="Sun H."/>
            <person name="Tritt A."/>
            <person name="Yoshinaga Y."/>
            <person name="Zwiers L.-H."/>
            <person name="Turgeon B."/>
            <person name="Goodwin S."/>
            <person name="Spatafora J."/>
            <person name="Crous P."/>
            <person name="Grigoriev I."/>
        </authorList>
    </citation>
    <scope>NUCLEOTIDE SEQUENCE</scope>
    <source>
        <strain evidence="6">CBS 690.94</strain>
    </source>
</reference>
<evidence type="ECO:0000256" key="1">
    <source>
        <dbReference type="ARBA" id="ARBA00004141"/>
    </source>
</evidence>
<dbReference type="AlphaFoldDB" id="A0A9P4UBX0"/>
<keyword evidence="7" id="KW-1185">Reference proteome</keyword>
<feature type="transmembrane region" description="Helical" evidence="5">
    <location>
        <begin position="259"/>
        <end position="280"/>
    </location>
</feature>
<keyword evidence="3 5" id="KW-1133">Transmembrane helix</keyword>
<dbReference type="InterPro" id="IPR036259">
    <property type="entry name" value="MFS_trans_sf"/>
</dbReference>
<dbReference type="SUPFAM" id="SSF103473">
    <property type="entry name" value="MFS general substrate transporter"/>
    <property type="match status" value="1"/>
</dbReference>
<protein>
    <submittedName>
        <fullName evidence="6">MFS general substrate transporter</fullName>
    </submittedName>
</protein>
<gene>
    <name evidence="6" type="ORF">P171DRAFT_522236</name>
</gene>
<dbReference type="GO" id="GO:0022857">
    <property type="term" value="F:transmembrane transporter activity"/>
    <property type="evidence" value="ECO:0007669"/>
    <property type="project" value="InterPro"/>
</dbReference>
<feature type="transmembrane region" description="Helical" evidence="5">
    <location>
        <begin position="510"/>
        <end position="528"/>
    </location>
</feature>
<evidence type="ECO:0000313" key="6">
    <source>
        <dbReference type="EMBL" id="KAF2443738.1"/>
    </source>
</evidence>
<accession>A0A9P4UBX0</accession>